<dbReference type="RefSeq" id="WP_189003090.1">
    <property type="nucleotide sequence ID" value="NZ_BMOD01000008.1"/>
</dbReference>
<dbReference type="EMBL" id="BMOD01000008">
    <property type="protein sequence ID" value="GGJ38474.1"/>
    <property type="molecule type" value="Genomic_DNA"/>
</dbReference>
<protein>
    <submittedName>
        <fullName evidence="1">Uncharacterized protein</fullName>
    </submittedName>
</protein>
<gene>
    <name evidence="1" type="ORF">GCM10008938_25770</name>
</gene>
<comment type="caution">
    <text evidence="1">The sequence shown here is derived from an EMBL/GenBank/DDBJ whole genome shotgun (WGS) entry which is preliminary data.</text>
</comment>
<keyword evidence="2" id="KW-1185">Reference proteome</keyword>
<dbReference type="Proteomes" id="UP000632222">
    <property type="component" value="Unassembled WGS sequence"/>
</dbReference>
<sequence>MKAYKGVVVDGVVVLEGVKLPDGTVVTVTVGEAELLRATISNALRIRRNKRAKVRIKTQPIYAEKLSLE</sequence>
<name>A0ABQ2D1Y4_9DEIO</name>
<evidence type="ECO:0000313" key="2">
    <source>
        <dbReference type="Proteomes" id="UP000632222"/>
    </source>
</evidence>
<evidence type="ECO:0000313" key="1">
    <source>
        <dbReference type="EMBL" id="GGJ38474.1"/>
    </source>
</evidence>
<organism evidence="1 2">
    <name type="scientific">Deinococcus roseus</name>
    <dbReference type="NCBI Taxonomy" id="392414"/>
    <lineage>
        <taxon>Bacteria</taxon>
        <taxon>Thermotogati</taxon>
        <taxon>Deinococcota</taxon>
        <taxon>Deinococci</taxon>
        <taxon>Deinococcales</taxon>
        <taxon>Deinococcaceae</taxon>
        <taxon>Deinococcus</taxon>
    </lineage>
</organism>
<accession>A0ABQ2D1Y4</accession>
<reference evidence="2" key="1">
    <citation type="journal article" date="2019" name="Int. J. Syst. Evol. Microbiol.">
        <title>The Global Catalogue of Microorganisms (GCM) 10K type strain sequencing project: providing services to taxonomists for standard genome sequencing and annotation.</title>
        <authorList>
            <consortium name="The Broad Institute Genomics Platform"/>
            <consortium name="The Broad Institute Genome Sequencing Center for Infectious Disease"/>
            <person name="Wu L."/>
            <person name="Ma J."/>
        </authorList>
    </citation>
    <scope>NUCLEOTIDE SEQUENCE [LARGE SCALE GENOMIC DNA]</scope>
    <source>
        <strain evidence="2">JCM 14370</strain>
    </source>
</reference>
<proteinExistence type="predicted"/>